<accession>A0AAV4FW34</accession>
<feature type="transmembrane region" description="Helical" evidence="1">
    <location>
        <begin position="12"/>
        <end position="36"/>
    </location>
</feature>
<gene>
    <name evidence="2" type="ORF">ElyMa_003960200</name>
</gene>
<feature type="transmembrane region" description="Helical" evidence="1">
    <location>
        <begin position="42"/>
        <end position="58"/>
    </location>
</feature>
<dbReference type="AlphaFoldDB" id="A0AAV4FW34"/>
<organism evidence="2 3">
    <name type="scientific">Elysia marginata</name>
    <dbReference type="NCBI Taxonomy" id="1093978"/>
    <lineage>
        <taxon>Eukaryota</taxon>
        <taxon>Metazoa</taxon>
        <taxon>Spiralia</taxon>
        <taxon>Lophotrochozoa</taxon>
        <taxon>Mollusca</taxon>
        <taxon>Gastropoda</taxon>
        <taxon>Heterobranchia</taxon>
        <taxon>Euthyneura</taxon>
        <taxon>Panpulmonata</taxon>
        <taxon>Sacoglossa</taxon>
        <taxon>Placobranchoidea</taxon>
        <taxon>Plakobranchidae</taxon>
        <taxon>Elysia</taxon>
    </lineage>
</organism>
<evidence type="ECO:0000256" key="1">
    <source>
        <dbReference type="SAM" id="Phobius"/>
    </source>
</evidence>
<evidence type="ECO:0000313" key="2">
    <source>
        <dbReference type="EMBL" id="GFR77111.1"/>
    </source>
</evidence>
<keyword evidence="3" id="KW-1185">Reference proteome</keyword>
<reference evidence="2 3" key="1">
    <citation type="journal article" date="2021" name="Elife">
        <title>Chloroplast acquisition without the gene transfer in kleptoplastic sea slugs, Plakobranchus ocellatus.</title>
        <authorList>
            <person name="Maeda T."/>
            <person name="Takahashi S."/>
            <person name="Yoshida T."/>
            <person name="Shimamura S."/>
            <person name="Takaki Y."/>
            <person name="Nagai Y."/>
            <person name="Toyoda A."/>
            <person name="Suzuki Y."/>
            <person name="Arimoto A."/>
            <person name="Ishii H."/>
            <person name="Satoh N."/>
            <person name="Nishiyama T."/>
            <person name="Hasebe M."/>
            <person name="Maruyama T."/>
            <person name="Minagawa J."/>
            <person name="Obokata J."/>
            <person name="Shigenobu S."/>
        </authorList>
    </citation>
    <scope>NUCLEOTIDE SEQUENCE [LARGE SCALE GENOMIC DNA]</scope>
</reference>
<comment type="caution">
    <text evidence="2">The sequence shown here is derived from an EMBL/GenBank/DDBJ whole genome shotgun (WGS) entry which is preliminary data.</text>
</comment>
<protein>
    <submittedName>
        <fullName evidence="2">Uncharacterized protein</fullName>
    </submittedName>
</protein>
<evidence type="ECO:0000313" key="3">
    <source>
        <dbReference type="Proteomes" id="UP000762676"/>
    </source>
</evidence>
<proteinExistence type="predicted"/>
<sequence>MLSFLKQSNPVEVVVVTVVVEVVVVAAAAAAAVVVVVVVVEVVLAVVVVVVVVVIAALQKKVNRLTYHVCPRIRYVSEKLCIFGSLSGTQTSNMLHIATESSAATLNETVTYNHTTVGENPVYHRSWCSLVAPIDDQGDKTHTLQAYIYPGVDGGEDLVEPITVMAETNVDVIGKSSY</sequence>
<keyword evidence="1" id="KW-0472">Membrane</keyword>
<dbReference type="Proteomes" id="UP000762676">
    <property type="component" value="Unassembled WGS sequence"/>
</dbReference>
<dbReference type="EMBL" id="BMAT01008059">
    <property type="protein sequence ID" value="GFR77111.1"/>
    <property type="molecule type" value="Genomic_DNA"/>
</dbReference>
<keyword evidence="1" id="KW-1133">Transmembrane helix</keyword>
<name>A0AAV4FW34_9GAST</name>
<keyword evidence="1" id="KW-0812">Transmembrane</keyword>